<dbReference type="Pfam" id="PF02776">
    <property type="entry name" value="TPP_enzyme_N"/>
    <property type="match status" value="1"/>
</dbReference>
<dbReference type="InterPro" id="IPR029035">
    <property type="entry name" value="DHS-like_NAD/FAD-binding_dom"/>
</dbReference>
<dbReference type="PANTHER" id="PTHR18968:SF142">
    <property type="entry name" value="ACETOLACTATE SYNTHASE"/>
    <property type="match status" value="1"/>
</dbReference>
<dbReference type="FunFam" id="3.40.50.970:FF:000007">
    <property type="entry name" value="Acetolactate synthase"/>
    <property type="match status" value="1"/>
</dbReference>
<dbReference type="GO" id="GO:0050660">
    <property type="term" value="F:flavin adenine dinucleotide binding"/>
    <property type="evidence" value="ECO:0007669"/>
    <property type="project" value="TreeGrafter"/>
</dbReference>
<evidence type="ECO:0000256" key="2">
    <source>
        <dbReference type="ARBA" id="ARBA00023052"/>
    </source>
</evidence>
<evidence type="ECO:0000313" key="7">
    <source>
        <dbReference type="EMBL" id="BDU75234.1"/>
    </source>
</evidence>
<dbReference type="InterPro" id="IPR029061">
    <property type="entry name" value="THDP-binding"/>
</dbReference>
<dbReference type="SUPFAM" id="SSF52518">
    <property type="entry name" value="Thiamin diphosphate-binding fold (THDP-binding)"/>
    <property type="match status" value="2"/>
</dbReference>
<dbReference type="RefSeq" id="WP_243330110.1">
    <property type="nucleotide sequence ID" value="NZ_AP027081.1"/>
</dbReference>
<dbReference type="GO" id="GO:0003984">
    <property type="term" value="F:acetolactate synthase activity"/>
    <property type="evidence" value="ECO:0007669"/>
    <property type="project" value="TreeGrafter"/>
</dbReference>
<name>A0AA48GPM2_9BACT</name>
<feature type="domain" description="Thiamine pyrophosphate enzyme N-terminal TPP-binding" evidence="6">
    <location>
        <begin position="2"/>
        <end position="107"/>
    </location>
</feature>
<dbReference type="GO" id="GO:0009097">
    <property type="term" value="P:isoleucine biosynthetic process"/>
    <property type="evidence" value="ECO:0007669"/>
    <property type="project" value="TreeGrafter"/>
</dbReference>
<evidence type="ECO:0000256" key="1">
    <source>
        <dbReference type="ARBA" id="ARBA00007812"/>
    </source>
</evidence>
<accession>A0AA48GPM2</accession>
<dbReference type="InterPro" id="IPR012000">
    <property type="entry name" value="Thiamin_PyroP_enz_cen_dom"/>
</dbReference>
<dbReference type="Gene3D" id="3.40.50.970">
    <property type="match status" value="2"/>
</dbReference>
<dbReference type="SUPFAM" id="SSF52467">
    <property type="entry name" value="DHS-like NAD/FAD-binding domain"/>
    <property type="match status" value="1"/>
</dbReference>
<dbReference type="Pfam" id="PF00205">
    <property type="entry name" value="TPP_enzyme_M"/>
    <property type="match status" value="1"/>
</dbReference>
<dbReference type="GO" id="GO:0030976">
    <property type="term" value="F:thiamine pyrophosphate binding"/>
    <property type="evidence" value="ECO:0007669"/>
    <property type="project" value="InterPro"/>
</dbReference>
<dbReference type="Pfam" id="PF02775">
    <property type="entry name" value="TPP_enzyme_C"/>
    <property type="match status" value="1"/>
</dbReference>
<keyword evidence="8" id="KW-1185">Reference proteome</keyword>
<comment type="similarity">
    <text evidence="1 3">Belongs to the TPP enzyme family.</text>
</comment>
<evidence type="ECO:0000259" key="5">
    <source>
        <dbReference type="Pfam" id="PF02775"/>
    </source>
</evidence>
<dbReference type="InterPro" id="IPR012001">
    <property type="entry name" value="Thiamin_PyroP_enz_TPP-bd_dom"/>
</dbReference>
<keyword evidence="2 3" id="KW-0786">Thiamine pyrophosphate</keyword>
<dbReference type="KEGG" id="msea:METESE_01920"/>
<evidence type="ECO:0000259" key="4">
    <source>
        <dbReference type="Pfam" id="PF00205"/>
    </source>
</evidence>
<protein>
    <submittedName>
        <fullName evidence="7">Acetolactate synthase</fullName>
    </submittedName>
</protein>
<dbReference type="InterPro" id="IPR011766">
    <property type="entry name" value="TPP_enzyme_TPP-bd"/>
</dbReference>
<sequence length="598" mass="65109">MMKLSDYVARFLDQQGLRDIFLVSGGGIMHLLDSVGRQPGLRYWCTYHEQAAAIAAEGLAKVTNRPGVCLVTVGPGGVNALSGVVGAWFDSTPMLVLSGQVRRNLIADYGKIRQFGPQEADVVGLARHVTKHAVTVMDPARIRWELEHALHVATHGRPGPVWLDLPLDVQGALLDPEALEGFQPPPDDPGAQAALEAQVDQVVAMLQESRRPLLLAGNGIHRAGCETEFLDLVDRTGFPVVLPFSAKDLLWEDHPGNMGVFGAAGQRRANFTLQNADLILSLASGLCVAKAGFATESFAPRARKILVDIDPGQLHDQPIRGELAVQADIGAFLRALLRKLPAGGFRPDPRWGVACRDWKARYPALAPEFLAVEDFVNTYVFMDRLAEAMGPDDVLVTGNGMDIVSHYQAFRVRRGQRTVVTANWGAMGWDLPLAVGACIARDRRRTVLVTGDGSVQLNIQELLTVSHHRLPVKIFIFNNGGYSSIRATQNAFFQGFYVGADATSGVASPDFRALAAAYGMTYRRIPDHRTLATVLAEALAEEGPCLTEVAVDPAQAISPKASAFRREDGTFESRPLEDMAPFLPREEVHRNMHLFDAP</sequence>
<feature type="domain" description="Thiamine pyrophosphate enzyme central" evidence="4">
    <location>
        <begin position="199"/>
        <end position="336"/>
    </location>
</feature>
<proteinExistence type="inferred from homology"/>
<evidence type="ECO:0000256" key="3">
    <source>
        <dbReference type="RuleBase" id="RU362132"/>
    </source>
</evidence>
<dbReference type="CDD" id="cd00568">
    <property type="entry name" value="TPP_enzymes"/>
    <property type="match status" value="1"/>
</dbReference>
<dbReference type="Proteomes" id="UP001228113">
    <property type="component" value="Chromosome"/>
</dbReference>
<organism evidence="7 8">
    <name type="scientific">Mesoterricola sediminis</name>
    <dbReference type="NCBI Taxonomy" id="2927980"/>
    <lineage>
        <taxon>Bacteria</taxon>
        <taxon>Pseudomonadati</taxon>
        <taxon>Acidobacteriota</taxon>
        <taxon>Holophagae</taxon>
        <taxon>Holophagales</taxon>
        <taxon>Holophagaceae</taxon>
        <taxon>Mesoterricola</taxon>
    </lineage>
</organism>
<dbReference type="CDD" id="cd07035">
    <property type="entry name" value="TPP_PYR_POX_like"/>
    <property type="match status" value="1"/>
</dbReference>
<evidence type="ECO:0000259" key="6">
    <source>
        <dbReference type="Pfam" id="PF02776"/>
    </source>
</evidence>
<dbReference type="GO" id="GO:0005948">
    <property type="term" value="C:acetolactate synthase complex"/>
    <property type="evidence" value="ECO:0007669"/>
    <property type="project" value="TreeGrafter"/>
</dbReference>
<dbReference type="PANTHER" id="PTHR18968">
    <property type="entry name" value="THIAMINE PYROPHOSPHATE ENZYMES"/>
    <property type="match status" value="1"/>
</dbReference>
<evidence type="ECO:0000313" key="8">
    <source>
        <dbReference type="Proteomes" id="UP001228113"/>
    </source>
</evidence>
<feature type="domain" description="Thiamine pyrophosphate enzyme TPP-binding" evidence="5">
    <location>
        <begin position="407"/>
        <end position="549"/>
    </location>
</feature>
<dbReference type="AlphaFoldDB" id="A0AA48GPM2"/>
<dbReference type="GO" id="GO:0009099">
    <property type="term" value="P:L-valine biosynthetic process"/>
    <property type="evidence" value="ECO:0007669"/>
    <property type="project" value="TreeGrafter"/>
</dbReference>
<reference evidence="7" key="1">
    <citation type="journal article" date="2023" name="Int. J. Syst. Evol. Microbiol.">
        <title>Mesoterricola silvestris gen. nov., sp. nov., Mesoterricola sediminis sp. nov., Geothrix oryzae sp. nov., Geothrix edaphica sp. nov., Geothrix rubra sp. nov., and Geothrix limicola sp. nov., six novel members of Acidobacteriota isolated from soils.</title>
        <authorList>
            <person name="Itoh H."/>
            <person name="Sugisawa Y."/>
            <person name="Mise K."/>
            <person name="Xu Z."/>
            <person name="Kuniyasu M."/>
            <person name="Ushijima N."/>
            <person name="Kawano K."/>
            <person name="Kobayashi E."/>
            <person name="Shiratori Y."/>
            <person name="Masuda Y."/>
            <person name="Senoo K."/>
        </authorList>
    </citation>
    <scope>NUCLEOTIDE SEQUENCE</scope>
    <source>
        <strain evidence="7">W786</strain>
    </source>
</reference>
<gene>
    <name evidence="7" type="ORF">METESE_01920</name>
</gene>
<dbReference type="InterPro" id="IPR045229">
    <property type="entry name" value="TPP_enz"/>
</dbReference>
<dbReference type="Gene3D" id="3.40.50.1220">
    <property type="entry name" value="TPP-binding domain"/>
    <property type="match status" value="1"/>
</dbReference>
<dbReference type="GO" id="GO:0000287">
    <property type="term" value="F:magnesium ion binding"/>
    <property type="evidence" value="ECO:0007669"/>
    <property type="project" value="InterPro"/>
</dbReference>
<dbReference type="EMBL" id="AP027081">
    <property type="protein sequence ID" value="BDU75234.1"/>
    <property type="molecule type" value="Genomic_DNA"/>
</dbReference>